<name>A0A0P6XPK5_9CHLR</name>
<gene>
    <name evidence="2" type="ORF">ADM99_12620</name>
</gene>
<keyword evidence="3" id="KW-1185">Reference proteome</keyword>
<comment type="caution">
    <text evidence="2">The sequence shown here is derived from an EMBL/GenBank/DDBJ whole genome shotgun (WGS) entry which is preliminary data.</text>
</comment>
<dbReference type="OrthoDB" id="5894630at2"/>
<reference evidence="2 3" key="1">
    <citation type="submission" date="2015-07" db="EMBL/GenBank/DDBJ databases">
        <title>Genome sequence of Leptolinea tardivitalis DSM 16556.</title>
        <authorList>
            <person name="Hemp J."/>
            <person name="Ward L.M."/>
            <person name="Pace L.A."/>
            <person name="Fischer W.W."/>
        </authorList>
    </citation>
    <scope>NUCLEOTIDE SEQUENCE [LARGE SCALE GENOMIC DNA]</scope>
    <source>
        <strain evidence="2 3">YMTK-2</strain>
    </source>
</reference>
<evidence type="ECO:0000313" key="3">
    <source>
        <dbReference type="Proteomes" id="UP000050430"/>
    </source>
</evidence>
<sequence>MSLPQKPAVERRQYYRLIYPPELAPEVVISSITFKVLDISEKGVRFRKDFNTRLDTGQTVQGVVIFQDLSKFEFKGYVLRVVNREAVVIFLKNLPYQKIMTEQLYIQRNS</sequence>
<dbReference type="STRING" id="229920.ADM99_12620"/>
<dbReference type="RefSeq" id="WP_062422855.1">
    <property type="nucleotide sequence ID" value="NZ_BBYA01000011.1"/>
</dbReference>
<dbReference type="AlphaFoldDB" id="A0A0P6XPK5"/>
<evidence type="ECO:0000313" key="2">
    <source>
        <dbReference type="EMBL" id="KPL71107.1"/>
    </source>
</evidence>
<dbReference type="Gene3D" id="2.40.10.220">
    <property type="entry name" value="predicted glycosyltransferase like domains"/>
    <property type="match status" value="1"/>
</dbReference>
<protein>
    <recommendedName>
        <fullName evidence="1">PilZ domain-containing protein</fullName>
    </recommendedName>
</protein>
<dbReference type="InterPro" id="IPR009875">
    <property type="entry name" value="PilZ_domain"/>
</dbReference>
<accession>A0A0P6XPK5</accession>
<dbReference type="Proteomes" id="UP000050430">
    <property type="component" value="Unassembled WGS sequence"/>
</dbReference>
<dbReference type="GO" id="GO:0035438">
    <property type="term" value="F:cyclic-di-GMP binding"/>
    <property type="evidence" value="ECO:0007669"/>
    <property type="project" value="InterPro"/>
</dbReference>
<organism evidence="2 3">
    <name type="scientific">Leptolinea tardivitalis</name>
    <dbReference type="NCBI Taxonomy" id="229920"/>
    <lineage>
        <taxon>Bacteria</taxon>
        <taxon>Bacillati</taxon>
        <taxon>Chloroflexota</taxon>
        <taxon>Anaerolineae</taxon>
        <taxon>Anaerolineales</taxon>
        <taxon>Anaerolineaceae</taxon>
        <taxon>Leptolinea</taxon>
    </lineage>
</organism>
<evidence type="ECO:0000259" key="1">
    <source>
        <dbReference type="Pfam" id="PF07238"/>
    </source>
</evidence>
<dbReference type="EMBL" id="LGCK01000012">
    <property type="protein sequence ID" value="KPL71107.1"/>
    <property type="molecule type" value="Genomic_DNA"/>
</dbReference>
<dbReference type="Pfam" id="PF07238">
    <property type="entry name" value="PilZ"/>
    <property type="match status" value="1"/>
</dbReference>
<feature type="domain" description="PilZ" evidence="1">
    <location>
        <begin position="10"/>
        <end position="88"/>
    </location>
</feature>
<proteinExistence type="predicted"/>